<sequence length="82" mass="8198">MGVQVMPTKGVHVLNNDAQKGEKLASGGAASFLDRVTALDGAGTAAGGGSAAGGTASNDRGGKSSSDESRELELHDEVNEKR</sequence>
<evidence type="ECO:0000256" key="1">
    <source>
        <dbReference type="SAM" id="MobiDB-lite"/>
    </source>
</evidence>
<dbReference type="EMBL" id="JANIEX010000057">
    <property type="protein sequence ID" value="KAJ3574799.1"/>
    <property type="molecule type" value="Genomic_DNA"/>
</dbReference>
<keyword evidence="3" id="KW-1185">Reference proteome</keyword>
<protein>
    <submittedName>
        <fullName evidence="2">Uncharacterized protein</fullName>
    </submittedName>
</protein>
<dbReference type="Proteomes" id="UP001213000">
    <property type="component" value="Unassembled WGS sequence"/>
</dbReference>
<feature type="compositionally biased region" description="Basic and acidic residues" evidence="1">
    <location>
        <begin position="60"/>
        <end position="82"/>
    </location>
</feature>
<gene>
    <name evidence="2" type="ORF">NP233_g1528</name>
</gene>
<evidence type="ECO:0000313" key="2">
    <source>
        <dbReference type="EMBL" id="KAJ3574799.1"/>
    </source>
</evidence>
<dbReference type="AlphaFoldDB" id="A0AAD5W0E1"/>
<feature type="region of interest" description="Disordered" evidence="1">
    <location>
        <begin position="41"/>
        <end position="82"/>
    </location>
</feature>
<evidence type="ECO:0000313" key="3">
    <source>
        <dbReference type="Proteomes" id="UP001213000"/>
    </source>
</evidence>
<proteinExistence type="predicted"/>
<reference evidence="2" key="1">
    <citation type="submission" date="2022-07" db="EMBL/GenBank/DDBJ databases">
        <title>Genome Sequence of Leucocoprinus birnbaumii.</title>
        <authorList>
            <person name="Buettner E."/>
        </authorList>
    </citation>
    <scope>NUCLEOTIDE SEQUENCE</scope>
    <source>
        <strain evidence="2">VT141</strain>
    </source>
</reference>
<organism evidence="2 3">
    <name type="scientific">Leucocoprinus birnbaumii</name>
    <dbReference type="NCBI Taxonomy" id="56174"/>
    <lineage>
        <taxon>Eukaryota</taxon>
        <taxon>Fungi</taxon>
        <taxon>Dikarya</taxon>
        <taxon>Basidiomycota</taxon>
        <taxon>Agaricomycotina</taxon>
        <taxon>Agaricomycetes</taxon>
        <taxon>Agaricomycetidae</taxon>
        <taxon>Agaricales</taxon>
        <taxon>Agaricineae</taxon>
        <taxon>Agaricaceae</taxon>
        <taxon>Leucocoprinus</taxon>
    </lineage>
</organism>
<accession>A0AAD5W0E1</accession>
<comment type="caution">
    <text evidence="2">The sequence shown here is derived from an EMBL/GenBank/DDBJ whole genome shotgun (WGS) entry which is preliminary data.</text>
</comment>
<name>A0AAD5W0E1_9AGAR</name>